<dbReference type="Pfam" id="PF18962">
    <property type="entry name" value="Por_Secre_tail"/>
    <property type="match status" value="1"/>
</dbReference>
<keyword evidence="1" id="KW-0732">Signal</keyword>
<dbReference type="NCBIfam" id="TIGR04183">
    <property type="entry name" value="Por_Secre_tail"/>
    <property type="match status" value="1"/>
</dbReference>
<evidence type="ECO:0000313" key="3">
    <source>
        <dbReference type="EMBL" id="SNC75118.1"/>
    </source>
</evidence>
<dbReference type="Gene3D" id="2.60.40.10">
    <property type="entry name" value="Immunoglobulins"/>
    <property type="match status" value="1"/>
</dbReference>
<organism evidence="3 4">
    <name type="scientific">Hymenobacter gelipurpurascens</name>
    <dbReference type="NCBI Taxonomy" id="89968"/>
    <lineage>
        <taxon>Bacteria</taxon>
        <taxon>Pseudomonadati</taxon>
        <taxon>Bacteroidota</taxon>
        <taxon>Cytophagia</taxon>
        <taxon>Cytophagales</taxon>
        <taxon>Hymenobacteraceae</taxon>
        <taxon>Hymenobacter</taxon>
    </lineage>
</organism>
<dbReference type="Proteomes" id="UP000198131">
    <property type="component" value="Unassembled WGS sequence"/>
</dbReference>
<sequence length="775" mass="78740">MPKHYSSCSPVRKGTLLASALLLGSSLTSLGATLRWVGTSGASIAAAASWVEADPVTYATIGGNAVPGANDRLVFDGNQTPSPQALTIAGNQLVGQLLLVNNANVELRAPTTASNPATLTIGNPLAGDDFVVSAGSTLTVLSTTSSTNRYVVISLVSGATGSVGGTVSLNGNDSSPIPQRLVAASAGAIQFENNSRLISRNVVGFPLGTTGSAVVPDVAAAAGSVVFNAGATFEQLSGDSPFGSGTDPVAVFNSGSTYTYSGGIFSLVGQQYGNLQLLASPVNASSAVTPIAGTQNTTILNNLLVGNGTTPLTANFNSAAISGANAGTTVNGNITVASGSTLGFAPTIPASLILSGVAAQTISGAGTISFGPNTLLEVRNSSGIALQKSLTVPRGLVLSAGLLNVAPGSELLLPTSATVTSASGTTNTTVSNSSYVTGIVTRTNATAGSIALNTSSGTGLFFPIGDSRAYRPVSMALNQTSATATGYSAQVVPGPPPTQALTATIQRVSRVRHYVVGTTGGSSFINGQITLYYGTDDQVDAPSKLRIAKSNGGTWTDLGGAMIGDDGTTYLTFAISSSTFFNTLGNFVLASTELSGAPGNNPLPVELTSFAATRQSQNVYLKWTTASEKNNAYFEVQRSTDGKSFTGLGNVKGHGTTATGASYSFTDRNPLAATAYYRLRQANLDATEAYSSVVSVAGSGKPEAAVYPNPTTGLFTLPAISGLVTYRIYSSTGQQVSTGQVQGSSSVDIRKVPAGIYFIELITNNKHHVQRFVKL</sequence>
<dbReference type="AlphaFoldDB" id="A0A212UA03"/>
<evidence type="ECO:0000313" key="4">
    <source>
        <dbReference type="Proteomes" id="UP000198131"/>
    </source>
</evidence>
<reference evidence="4" key="1">
    <citation type="submission" date="2017-06" db="EMBL/GenBank/DDBJ databases">
        <authorList>
            <person name="Varghese N."/>
            <person name="Submissions S."/>
        </authorList>
    </citation>
    <scope>NUCLEOTIDE SEQUENCE [LARGE SCALE GENOMIC DNA]</scope>
    <source>
        <strain evidence="4">DSM 11116</strain>
    </source>
</reference>
<proteinExistence type="predicted"/>
<evidence type="ECO:0000259" key="2">
    <source>
        <dbReference type="Pfam" id="PF18962"/>
    </source>
</evidence>
<feature type="signal peptide" evidence="1">
    <location>
        <begin position="1"/>
        <end position="31"/>
    </location>
</feature>
<feature type="domain" description="Secretion system C-terminal sorting" evidence="2">
    <location>
        <begin position="706"/>
        <end position="772"/>
    </location>
</feature>
<accession>A0A212UA03</accession>
<dbReference type="OrthoDB" id="863479at2"/>
<dbReference type="InterPro" id="IPR026444">
    <property type="entry name" value="Secre_tail"/>
</dbReference>
<name>A0A212UA03_9BACT</name>
<evidence type="ECO:0000256" key="1">
    <source>
        <dbReference type="SAM" id="SignalP"/>
    </source>
</evidence>
<gene>
    <name evidence="3" type="ORF">SAMN06265337_2713</name>
</gene>
<dbReference type="InterPro" id="IPR013783">
    <property type="entry name" value="Ig-like_fold"/>
</dbReference>
<protein>
    <submittedName>
        <fullName evidence="3">Por secretion system C-terminal sorting domain-containing protein</fullName>
    </submittedName>
</protein>
<keyword evidence="4" id="KW-1185">Reference proteome</keyword>
<dbReference type="EMBL" id="FYEW01000002">
    <property type="protein sequence ID" value="SNC75118.1"/>
    <property type="molecule type" value="Genomic_DNA"/>
</dbReference>
<feature type="chain" id="PRO_5013324455" evidence="1">
    <location>
        <begin position="32"/>
        <end position="775"/>
    </location>
</feature>